<reference evidence="1 2" key="1">
    <citation type="submission" date="2018-02" db="EMBL/GenBank/DDBJ databases">
        <title>The genomes of Aspergillus section Nigri reveals drivers in fungal speciation.</title>
        <authorList>
            <consortium name="DOE Joint Genome Institute"/>
            <person name="Vesth T.C."/>
            <person name="Nybo J."/>
            <person name="Theobald S."/>
            <person name="Brandl J."/>
            <person name="Frisvad J.C."/>
            <person name="Nielsen K.F."/>
            <person name="Lyhne E.K."/>
            <person name="Kogle M.E."/>
            <person name="Kuo A."/>
            <person name="Riley R."/>
            <person name="Clum A."/>
            <person name="Nolan M."/>
            <person name="Lipzen A."/>
            <person name="Salamov A."/>
            <person name="Henrissat B."/>
            <person name="Wiebenga A."/>
            <person name="De vries R.P."/>
            <person name="Grigoriev I.V."/>
            <person name="Mortensen U.H."/>
            <person name="Andersen M.R."/>
            <person name="Baker S.E."/>
        </authorList>
    </citation>
    <scope>NUCLEOTIDE SEQUENCE [LARGE SCALE GENOMIC DNA]</scope>
    <source>
        <strain evidence="1 2">CBS 121057</strain>
    </source>
</reference>
<dbReference type="Proteomes" id="UP000248423">
    <property type="component" value="Unassembled WGS sequence"/>
</dbReference>
<evidence type="ECO:0008006" key="3">
    <source>
        <dbReference type="Google" id="ProtNLM"/>
    </source>
</evidence>
<organism evidence="1 2">
    <name type="scientific">Aspergillus sclerotiicarbonarius (strain CBS 121057 / IBT 28362)</name>
    <dbReference type="NCBI Taxonomy" id="1448318"/>
    <lineage>
        <taxon>Eukaryota</taxon>
        <taxon>Fungi</taxon>
        <taxon>Dikarya</taxon>
        <taxon>Ascomycota</taxon>
        <taxon>Pezizomycotina</taxon>
        <taxon>Eurotiomycetes</taxon>
        <taxon>Eurotiomycetidae</taxon>
        <taxon>Eurotiales</taxon>
        <taxon>Aspergillaceae</taxon>
        <taxon>Aspergillus</taxon>
        <taxon>Aspergillus subgen. Circumdati</taxon>
    </lineage>
</organism>
<sequence>MGGIFFLGLGVAILMAIYLSRQAKTKKFADGTLQPKNNPANILPPLRRDHLATIKGFGPDKVTEEAILRQQIGQEEDFRTCESHRFTPTGFSAEEVRQLGDFPNYASLSGVALPNPYRDFDIERALPRPYRPFRWSYHQTMSISKMETDWWIELENTYRARLQQRKALYQKSGRTVLDYLPGSELACNELMEMVLQFLCARYPHYFSLAGTVFHNDILETTIDVTSKHPLEILLDNVPEDFAIMLRDDKTGDYYFRAGIICSSIGWTLSDKMGLRLDRIHDPVPDYKEKMEISMNRFFTKMPTDKPLQRGSWNLEIGQPLHLPKDNPNETERISQDPHLQLNDCYLRVDWQTLRRLPLSAGVVFNFKALFTPVTEFRDEPKIPRLLLEILQNGKKNLMDYKKTWHVEHVVVPKLKEWSEEQEVAGLVDPEWVVTSLDESPWFAGWEDKWHRQQGF</sequence>
<dbReference type="OrthoDB" id="5043642at2759"/>
<name>A0A319FMZ5_ASPSB</name>
<evidence type="ECO:0000313" key="1">
    <source>
        <dbReference type="EMBL" id="PYI11243.1"/>
    </source>
</evidence>
<evidence type="ECO:0000313" key="2">
    <source>
        <dbReference type="Proteomes" id="UP000248423"/>
    </source>
</evidence>
<accession>A0A319FMZ5</accession>
<protein>
    <recommendedName>
        <fullName evidence="3">HRQ family protein</fullName>
    </recommendedName>
</protein>
<gene>
    <name evidence="1" type="ORF">BO78DRAFT_446151</name>
</gene>
<dbReference type="EMBL" id="KZ826318">
    <property type="protein sequence ID" value="PYI11243.1"/>
    <property type="molecule type" value="Genomic_DNA"/>
</dbReference>
<dbReference type="STRING" id="1448318.A0A319FMZ5"/>
<dbReference type="Pfam" id="PF11927">
    <property type="entry name" value="HODM_asu-like"/>
    <property type="match status" value="1"/>
</dbReference>
<keyword evidence="2" id="KW-1185">Reference proteome</keyword>
<dbReference type="InterPro" id="IPR021848">
    <property type="entry name" value="HODM_asu-like"/>
</dbReference>
<dbReference type="AlphaFoldDB" id="A0A319FMZ5"/>
<dbReference type="VEuPathDB" id="FungiDB:BO78DRAFT_446151"/>
<proteinExistence type="predicted"/>